<sequence>MSRSTGFSSAARGGRRFSNNGPGRARNQGGRNNTTKPTHFLCLPIGHHARLRETISSFTDGLLRNTPALPGLDQSIVIAPRRLHLTLGVMTLADSASETQSPAPSRVPASTAAPSHRTVSDALSLLSSLKPRIMELLVGNRLRVPLQRMHIMDPDGGDPDHAHVLWLGPSPDAADAHRLQRVGGECQGLSLWGK</sequence>
<gene>
    <name evidence="3" type="ORF">SCLCIDRAFT_1216572</name>
</gene>
<dbReference type="GO" id="GO:0006307">
    <property type="term" value="P:DNA alkylation repair"/>
    <property type="evidence" value="ECO:0007669"/>
    <property type="project" value="InterPro"/>
</dbReference>
<evidence type="ECO:0000313" key="3">
    <source>
        <dbReference type="EMBL" id="KIM60671.1"/>
    </source>
</evidence>
<dbReference type="Pfam" id="PF10469">
    <property type="entry name" value="AKAP7_NLS"/>
    <property type="match status" value="1"/>
</dbReference>
<evidence type="ECO:0000259" key="2">
    <source>
        <dbReference type="Pfam" id="PF10469"/>
    </source>
</evidence>
<name>A0A0C3DXR6_9AGAM</name>
<reference evidence="3 4" key="1">
    <citation type="submission" date="2014-04" db="EMBL/GenBank/DDBJ databases">
        <authorList>
            <consortium name="DOE Joint Genome Institute"/>
            <person name="Kuo A."/>
            <person name="Kohler A."/>
            <person name="Nagy L.G."/>
            <person name="Floudas D."/>
            <person name="Copeland A."/>
            <person name="Barry K.W."/>
            <person name="Cichocki N."/>
            <person name="Veneault-Fourrey C."/>
            <person name="LaButti K."/>
            <person name="Lindquist E.A."/>
            <person name="Lipzen A."/>
            <person name="Lundell T."/>
            <person name="Morin E."/>
            <person name="Murat C."/>
            <person name="Sun H."/>
            <person name="Tunlid A."/>
            <person name="Henrissat B."/>
            <person name="Grigoriev I.V."/>
            <person name="Hibbett D.S."/>
            <person name="Martin F."/>
            <person name="Nordberg H.P."/>
            <person name="Cantor M.N."/>
            <person name="Hua S.X."/>
        </authorList>
    </citation>
    <scope>NUCLEOTIDE SEQUENCE [LARGE SCALE GENOMIC DNA]</scope>
    <source>
        <strain evidence="3 4">Foug A</strain>
    </source>
</reference>
<dbReference type="GO" id="GO:0005634">
    <property type="term" value="C:nucleus"/>
    <property type="evidence" value="ECO:0007669"/>
    <property type="project" value="TreeGrafter"/>
</dbReference>
<evidence type="ECO:0000313" key="4">
    <source>
        <dbReference type="Proteomes" id="UP000053989"/>
    </source>
</evidence>
<dbReference type="PANTHER" id="PTHR13360">
    <property type="entry name" value="ACTIVATING SIGNAL COINTEGRATOR 1 COMPLEX SUBUNIT 1"/>
    <property type="match status" value="1"/>
</dbReference>
<dbReference type="Proteomes" id="UP000053989">
    <property type="component" value="Unassembled WGS sequence"/>
</dbReference>
<protein>
    <recommendedName>
        <fullName evidence="2">A-kinase anchor protein 7-like phosphoesterase domain-containing protein</fullName>
    </recommendedName>
</protein>
<dbReference type="OrthoDB" id="277832at2759"/>
<dbReference type="AlphaFoldDB" id="A0A0C3DXR6"/>
<dbReference type="STRING" id="1036808.A0A0C3DXR6"/>
<dbReference type="HOGENOM" id="CLU_1403207_0_0_1"/>
<dbReference type="PANTHER" id="PTHR13360:SF1">
    <property type="entry name" value="ACTIVATING SIGNAL COINTEGRATOR 1 COMPLEX SUBUNIT 1"/>
    <property type="match status" value="1"/>
</dbReference>
<evidence type="ECO:0000256" key="1">
    <source>
        <dbReference type="SAM" id="MobiDB-lite"/>
    </source>
</evidence>
<dbReference type="Gene3D" id="3.90.1140.10">
    <property type="entry name" value="Cyclic phosphodiesterase"/>
    <property type="match status" value="1"/>
</dbReference>
<reference evidence="4" key="2">
    <citation type="submission" date="2015-01" db="EMBL/GenBank/DDBJ databases">
        <title>Evolutionary Origins and Diversification of the Mycorrhizal Mutualists.</title>
        <authorList>
            <consortium name="DOE Joint Genome Institute"/>
            <consortium name="Mycorrhizal Genomics Consortium"/>
            <person name="Kohler A."/>
            <person name="Kuo A."/>
            <person name="Nagy L.G."/>
            <person name="Floudas D."/>
            <person name="Copeland A."/>
            <person name="Barry K.W."/>
            <person name="Cichocki N."/>
            <person name="Veneault-Fourrey C."/>
            <person name="LaButti K."/>
            <person name="Lindquist E.A."/>
            <person name="Lipzen A."/>
            <person name="Lundell T."/>
            <person name="Morin E."/>
            <person name="Murat C."/>
            <person name="Riley R."/>
            <person name="Ohm R."/>
            <person name="Sun H."/>
            <person name="Tunlid A."/>
            <person name="Henrissat B."/>
            <person name="Grigoriev I.V."/>
            <person name="Hibbett D.S."/>
            <person name="Martin F."/>
        </authorList>
    </citation>
    <scope>NUCLEOTIDE SEQUENCE [LARGE SCALE GENOMIC DNA]</scope>
    <source>
        <strain evidence="4">Foug A</strain>
    </source>
</reference>
<dbReference type="InterPro" id="IPR019510">
    <property type="entry name" value="AKAP7-like_phosphoesterase"/>
</dbReference>
<feature type="region of interest" description="Disordered" evidence="1">
    <location>
        <begin position="96"/>
        <end position="115"/>
    </location>
</feature>
<dbReference type="EMBL" id="KN822059">
    <property type="protein sequence ID" value="KIM60671.1"/>
    <property type="molecule type" value="Genomic_DNA"/>
</dbReference>
<dbReference type="GO" id="GO:0006355">
    <property type="term" value="P:regulation of DNA-templated transcription"/>
    <property type="evidence" value="ECO:0007669"/>
    <property type="project" value="TreeGrafter"/>
</dbReference>
<keyword evidence="4" id="KW-1185">Reference proteome</keyword>
<accession>A0A0C3DXR6</accession>
<organism evidence="3 4">
    <name type="scientific">Scleroderma citrinum Foug A</name>
    <dbReference type="NCBI Taxonomy" id="1036808"/>
    <lineage>
        <taxon>Eukaryota</taxon>
        <taxon>Fungi</taxon>
        <taxon>Dikarya</taxon>
        <taxon>Basidiomycota</taxon>
        <taxon>Agaricomycotina</taxon>
        <taxon>Agaricomycetes</taxon>
        <taxon>Agaricomycetidae</taxon>
        <taxon>Boletales</taxon>
        <taxon>Sclerodermatineae</taxon>
        <taxon>Sclerodermataceae</taxon>
        <taxon>Scleroderma</taxon>
    </lineage>
</organism>
<feature type="region of interest" description="Disordered" evidence="1">
    <location>
        <begin position="1"/>
        <end position="38"/>
    </location>
</feature>
<dbReference type="InterPro" id="IPR009210">
    <property type="entry name" value="ASCC1"/>
</dbReference>
<dbReference type="InParanoid" id="A0A0C3DXR6"/>
<feature type="domain" description="A-kinase anchor protein 7-like phosphoesterase" evidence="2">
    <location>
        <begin position="37"/>
        <end position="99"/>
    </location>
</feature>
<proteinExistence type="predicted"/>